<dbReference type="Proteomes" id="UP000236546">
    <property type="component" value="Unassembled WGS sequence"/>
</dbReference>
<evidence type="ECO:0000259" key="1">
    <source>
        <dbReference type="PROSITE" id="PS51186"/>
    </source>
</evidence>
<dbReference type="Gene3D" id="3.40.630.30">
    <property type="match status" value="1"/>
</dbReference>
<dbReference type="OrthoDB" id="2115692at2759"/>
<dbReference type="PANTHER" id="PTHR42791">
    <property type="entry name" value="GNAT FAMILY ACETYLTRANSFERASE"/>
    <property type="match status" value="1"/>
</dbReference>
<dbReference type="SUPFAM" id="SSF55729">
    <property type="entry name" value="Acyl-CoA N-acyltransferases (Nat)"/>
    <property type="match status" value="1"/>
</dbReference>
<dbReference type="InterPro" id="IPR000182">
    <property type="entry name" value="GNAT_dom"/>
</dbReference>
<organism evidence="2 3">
    <name type="scientific">Trichoderma gamsii</name>
    <dbReference type="NCBI Taxonomy" id="398673"/>
    <lineage>
        <taxon>Eukaryota</taxon>
        <taxon>Fungi</taxon>
        <taxon>Dikarya</taxon>
        <taxon>Ascomycota</taxon>
        <taxon>Pezizomycotina</taxon>
        <taxon>Sordariomycetes</taxon>
        <taxon>Hypocreomycetidae</taxon>
        <taxon>Hypocreales</taxon>
        <taxon>Hypocreaceae</taxon>
        <taxon>Trichoderma</taxon>
    </lineage>
</organism>
<dbReference type="GO" id="GO:0016747">
    <property type="term" value="F:acyltransferase activity, transferring groups other than amino-acyl groups"/>
    <property type="evidence" value="ECO:0007669"/>
    <property type="project" value="InterPro"/>
</dbReference>
<feature type="domain" description="N-acetyltransferase" evidence="1">
    <location>
        <begin position="63"/>
        <end position="228"/>
    </location>
</feature>
<protein>
    <recommendedName>
        <fullName evidence="1">N-acetyltransferase domain-containing protein</fullName>
    </recommendedName>
</protein>
<dbReference type="InterPro" id="IPR052523">
    <property type="entry name" value="Trichothecene_AcTrans"/>
</dbReference>
<evidence type="ECO:0000313" key="2">
    <source>
        <dbReference type="EMBL" id="PNP43972.1"/>
    </source>
</evidence>
<dbReference type="EMBL" id="MTYH01000036">
    <property type="protein sequence ID" value="PNP43972.1"/>
    <property type="molecule type" value="Genomic_DNA"/>
</dbReference>
<name>A0A2K0TEL9_9HYPO</name>
<reference evidence="2 3" key="1">
    <citation type="submission" date="2017-02" db="EMBL/GenBank/DDBJ databases">
        <title>Genomes of Trichoderma spp. with biocontrol activity.</title>
        <authorList>
            <person name="Gardiner D."/>
            <person name="Kazan K."/>
            <person name="Vos C."/>
            <person name="Harvey P."/>
        </authorList>
    </citation>
    <scope>NUCLEOTIDE SEQUENCE [LARGE SCALE GENOMIC DNA]</scope>
    <source>
        <strain evidence="2 3">A5MH</strain>
    </source>
</reference>
<dbReference type="InterPro" id="IPR016181">
    <property type="entry name" value="Acyl_CoA_acyltransferase"/>
</dbReference>
<dbReference type="PROSITE" id="PS51186">
    <property type="entry name" value="GNAT"/>
    <property type="match status" value="1"/>
</dbReference>
<sequence>MHSLRLRHARDEDVPAMAALDVAAFLDSPMHKAMFPKRLRIKPGIQDQLEWNILRMRRGLADANLHHLVVLADAPEEGEIIVGCAEWSAPAAGAGEYEEEEGKTAEEKAKDMELRLARLPPFLDKGALLDANDEVMELLEKSRDAFKGENRHNMWTLNSISVDGDYRGIGIGKMMTRWGMDRADEDKKGIWIISSSLGQQLYKSLGFKQVAEGSRLGEPQYLMLKFHEPKQEPAPEPELVPELEPMVVPQPVPVLEPVPVSVPAPVPVAESIAEPGLNGVSTTA</sequence>
<gene>
    <name evidence="2" type="ORF">TGAMA5MH_04257</name>
</gene>
<dbReference type="PANTHER" id="PTHR42791:SF2">
    <property type="entry name" value="N-ACETYLTRANSFERASE DOMAIN-CONTAINING PROTEIN"/>
    <property type="match status" value="1"/>
</dbReference>
<evidence type="ECO:0000313" key="3">
    <source>
        <dbReference type="Proteomes" id="UP000236546"/>
    </source>
</evidence>
<dbReference type="AlphaFoldDB" id="A0A2K0TEL9"/>
<accession>A0A2K0TEL9</accession>
<proteinExistence type="predicted"/>
<comment type="caution">
    <text evidence="2">The sequence shown here is derived from an EMBL/GenBank/DDBJ whole genome shotgun (WGS) entry which is preliminary data.</text>
</comment>